<comment type="caution">
    <text evidence="9">The sequence shown here is derived from an EMBL/GenBank/DDBJ whole genome shotgun (WGS) entry which is preliminary data.</text>
</comment>
<proteinExistence type="inferred from homology"/>
<dbReference type="EC" id="2.3.1.225" evidence="7"/>
<comment type="catalytic activity">
    <reaction evidence="7">
        <text>L-cysteinyl-[protein] + hexadecanoyl-CoA = S-hexadecanoyl-L-cysteinyl-[protein] + CoA</text>
        <dbReference type="Rhea" id="RHEA:36683"/>
        <dbReference type="Rhea" id="RHEA-COMP:10131"/>
        <dbReference type="Rhea" id="RHEA-COMP:11032"/>
        <dbReference type="ChEBI" id="CHEBI:29950"/>
        <dbReference type="ChEBI" id="CHEBI:57287"/>
        <dbReference type="ChEBI" id="CHEBI:57379"/>
        <dbReference type="ChEBI" id="CHEBI:74151"/>
        <dbReference type="EC" id="2.3.1.225"/>
    </reaction>
</comment>
<reference evidence="9" key="1">
    <citation type="submission" date="2016-10" db="EMBL/GenBank/DDBJ databases">
        <authorList>
            <person name="Benchimol M."/>
            <person name="Almeida L.G."/>
            <person name="Vasconcelos A.T."/>
            <person name="Perreira-Neves A."/>
            <person name="Rosa I.A."/>
            <person name="Tasca T."/>
            <person name="Bogo M.R."/>
            <person name="de Souza W."/>
        </authorList>
    </citation>
    <scope>NUCLEOTIDE SEQUENCE [LARGE SCALE GENOMIC DNA]</scope>
    <source>
        <strain evidence="9">K</strain>
    </source>
</reference>
<feature type="transmembrane region" description="Helical" evidence="7">
    <location>
        <begin position="195"/>
        <end position="223"/>
    </location>
</feature>
<evidence type="ECO:0000256" key="7">
    <source>
        <dbReference type="RuleBase" id="RU079119"/>
    </source>
</evidence>
<dbReference type="InterPro" id="IPR001594">
    <property type="entry name" value="Palmitoyltrfase_DHHC"/>
</dbReference>
<dbReference type="GO" id="GO:0005794">
    <property type="term" value="C:Golgi apparatus"/>
    <property type="evidence" value="ECO:0007669"/>
    <property type="project" value="TreeGrafter"/>
</dbReference>
<keyword evidence="3 7" id="KW-0812">Transmembrane</keyword>
<dbReference type="VEuPathDB" id="TrichDB:TRFO_08751"/>
<dbReference type="PROSITE" id="PS50216">
    <property type="entry name" value="DHHC"/>
    <property type="match status" value="1"/>
</dbReference>
<dbReference type="GO" id="GO:0005783">
    <property type="term" value="C:endoplasmic reticulum"/>
    <property type="evidence" value="ECO:0007669"/>
    <property type="project" value="TreeGrafter"/>
</dbReference>
<sequence>MTRSEEEEAIVNINSFNDNIENIEYEPYRDITEFPGYSKYEDRCLLCCKAHYIPALKSYFIGHWMFMPVFPFFVYFLAVTAFLVILVIGLDLLELVEIVPVLVILFILGFLFLYNYTRTIVDGPGYYPFSYVHDNGKPPDIWSGIQSNDEQYNWVQLQDRPLRAAFFRSAHRYVIRPDHFCDWAGTWIGKRNYKFFFLFNFYGMFYLSFFTVYMIRCLLILLVPFKFSVHLVFILIYTLLGMSFTVLTGNFFFTALFHALKNTTSWEIWNDIDTSQFNRNNWRENLEDALGEGNMCLWFCPFSPWINMTNEEISAGYVAYDDC</sequence>
<protein>
    <recommendedName>
        <fullName evidence="7">Palmitoyltransferase</fullName>
        <ecNumber evidence="7">2.3.1.225</ecNumber>
    </recommendedName>
</protein>
<dbReference type="PANTHER" id="PTHR22883:SF147">
    <property type="entry name" value="PALMITOYLTRANSFERASE"/>
    <property type="match status" value="1"/>
</dbReference>
<organism evidence="9 10">
    <name type="scientific">Tritrichomonas foetus</name>
    <dbReference type="NCBI Taxonomy" id="1144522"/>
    <lineage>
        <taxon>Eukaryota</taxon>
        <taxon>Metamonada</taxon>
        <taxon>Parabasalia</taxon>
        <taxon>Tritrichomonadida</taxon>
        <taxon>Tritrichomonadidae</taxon>
        <taxon>Tritrichomonas</taxon>
    </lineage>
</organism>
<dbReference type="AlphaFoldDB" id="A0A1J4JMH6"/>
<dbReference type="InterPro" id="IPR039859">
    <property type="entry name" value="PFA4/ZDH16/20/ERF2-like"/>
</dbReference>
<dbReference type="Proteomes" id="UP000179807">
    <property type="component" value="Unassembled WGS sequence"/>
</dbReference>
<keyword evidence="2 7" id="KW-0808">Transferase</keyword>
<keyword evidence="4 7" id="KW-1133">Transmembrane helix</keyword>
<keyword evidence="5 7" id="KW-0472">Membrane</keyword>
<dbReference type="GO" id="GO:0006612">
    <property type="term" value="P:protein targeting to membrane"/>
    <property type="evidence" value="ECO:0007669"/>
    <property type="project" value="TreeGrafter"/>
</dbReference>
<comment type="similarity">
    <text evidence="7">Belongs to the DHHC palmitoyltransferase family.</text>
</comment>
<dbReference type="GeneID" id="94829176"/>
<feature type="transmembrane region" description="Helical" evidence="7">
    <location>
        <begin position="95"/>
        <end position="114"/>
    </location>
</feature>
<evidence type="ECO:0000256" key="2">
    <source>
        <dbReference type="ARBA" id="ARBA00022679"/>
    </source>
</evidence>
<evidence type="ECO:0000256" key="5">
    <source>
        <dbReference type="ARBA" id="ARBA00023136"/>
    </source>
</evidence>
<dbReference type="EMBL" id="MLAK01001038">
    <property type="protein sequence ID" value="OHS98739.1"/>
    <property type="molecule type" value="Genomic_DNA"/>
</dbReference>
<feature type="transmembrane region" description="Helical" evidence="7">
    <location>
        <begin position="66"/>
        <end position="89"/>
    </location>
</feature>
<evidence type="ECO:0000256" key="4">
    <source>
        <dbReference type="ARBA" id="ARBA00022989"/>
    </source>
</evidence>
<dbReference type="Pfam" id="PF01529">
    <property type="entry name" value="DHHC"/>
    <property type="match status" value="1"/>
</dbReference>
<accession>A0A1J4JMH6</accession>
<evidence type="ECO:0000259" key="8">
    <source>
        <dbReference type="Pfam" id="PF01529"/>
    </source>
</evidence>
<dbReference type="GO" id="GO:0019706">
    <property type="term" value="F:protein-cysteine S-palmitoyltransferase activity"/>
    <property type="evidence" value="ECO:0007669"/>
    <property type="project" value="UniProtKB-EC"/>
</dbReference>
<dbReference type="RefSeq" id="XP_068351876.1">
    <property type="nucleotide sequence ID" value="XM_068494472.1"/>
</dbReference>
<keyword evidence="10" id="KW-1185">Reference proteome</keyword>
<gene>
    <name evidence="9" type="ORF">TRFO_08751</name>
</gene>
<evidence type="ECO:0000313" key="9">
    <source>
        <dbReference type="EMBL" id="OHS98739.1"/>
    </source>
</evidence>
<comment type="domain">
    <text evidence="7">The DHHC domain is required for palmitoyltransferase activity.</text>
</comment>
<dbReference type="GO" id="GO:0016020">
    <property type="term" value="C:membrane"/>
    <property type="evidence" value="ECO:0007669"/>
    <property type="project" value="UniProtKB-SubCell"/>
</dbReference>
<keyword evidence="6 7" id="KW-0012">Acyltransferase</keyword>
<evidence type="ECO:0000256" key="1">
    <source>
        <dbReference type="ARBA" id="ARBA00004141"/>
    </source>
</evidence>
<dbReference type="PANTHER" id="PTHR22883">
    <property type="entry name" value="ZINC FINGER DHHC DOMAIN CONTAINING PROTEIN"/>
    <property type="match status" value="1"/>
</dbReference>
<name>A0A1J4JMH6_9EUKA</name>
<dbReference type="OrthoDB" id="1436450at2759"/>
<feature type="transmembrane region" description="Helical" evidence="7">
    <location>
        <begin position="229"/>
        <end position="253"/>
    </location>
</feature>
<evidence type="ECO:0000256" key="3">
    <source>
        <dbReference type="ARBA" id="ARBA00022692"/>
    </source>
</evidence>
<feature type="domain" description="Palmitoyltransferase DHHC" evidence="8">
    <location>
        <begin position="148"/>
        <end position="271"/>
    </location>
</feature>
<comment type="subcellular location">
    <subcellularLocation>
        <location evidence="1">Membrane</location>
        <topology evidence="1">Multi-pass membrane protein</topology>
    </subcellularLocation>
</comment>
<evidence type="ECO:0000256" key="6">
    <source>
        <dbReference type="ARBA" id="ARBA00023315"/>
    </source>
</evidence>
<evidence type="ECO:0000313" key="10">
    <source>
        <dbReference type="Proteomes" id="UP000179807"/>
    </source>
</evidence>